<dbReference type="EMBL" id="KZ993323">
    <property type="protein sequence ID" value="RKP05003.1"/>
    <property type="molecule type" value="Genomic_DNA"/>
</dbReference>
<keyword evidence="7" id="KW-1185">Reference proteome</keyword>
<evidence type="ECO:0000256" key="4">
    <source>
        <dbReference type="ARBA" id="ARBA00022840"/>
    </source>
</evidence>
<dbReference type="PANTHER" id="PTHR24223">
    <property type="entry name" value="ATP-BINDING CASSETTE SUB-FAMILY C"/>
    <property type="match status" value="1"/>
</dbReference>
<keyword evidence="3" id="KW-0547">Nucleotide-binding</keyword>
<evidence type="ECO:0000256" key="3">
    <source>
        <dbReference type="ARBA" id="ARBA00022741"/>
    </source>
</evidence>
<dbReference type="InterPro" id="IPR027417">
    <property type="entry name" value="P-loop_NTPase"/>
</dbReference>
<comment type="subcellular location">
    <subcellularLocation>
        <location evidence="1">Membrane</location>
        <topology evidence="1">Multi-pass membrane protein</topology>
    </subcellularLocation>
</comment>
<sequence>MEGGVYVRARSPKANETQHIAYAAQSAWILSGTVRDNILFGNAYNAKRMRAVLDACALEEDLRALPHGDMTFIGERGITLSGGQKARISIARAVYSQADLYIFDDPLSAVDPHVAQYLFQHVVCGLLKDRPRVLITHQLQFLSKCDSIVVMEHGAIKLKGSPRSIFE</sequence>
<protein>
    <submittedName>
        <fullName evidence="6">P-loop containing nucleoside triphosphate hydrolase protein</fullName>
    </submittedName>
</protein>
<dbReference type="AlphaFoldDB" id="A0A4P9XH67"/>
<dbReference type="PANTHER" id="PTHR24223:SF456">
    <property type="entry name" value="MULTIDRUG RESISTANCE-ASSOCIATED PROTEIN LETHAL(2)03659"/>
    <property type="match status" value="1"/>
</dbReference>
<dbReference type="OrthoDB" id="6500128at2759"/>
<dbReference type="GO" id="GO:0042626">
    <property type="term" value="F:ATPase-coupled transmembrane transporter activity"/>
    <property type="evidence" value="ECO:0007669"/>
    <property type="project" value="TreeGrafter"/>
</dbReference>
<accession>A0A4P9XH67</accession>
<evidence type="ECO:0000256" key="1">
    <source>
        <dbReference type="ARBA" id="ARBA00004141"/>
    </source>
</evidence>
<dbReference type="InterPro" id="IPR003439">
    <property type="entry name" value="ABC_transporter-like_ATP-bd"/>
</dbReference>
<keyword evidence="4" id="KW-0067">ATP-binding</keyword>
<dbReference type="GO" id="GO:0016020">
    <property type="term" value="C:membrane"/>
    <property type="evidence" value="ECO:0007669"/>
    <property type="project" value="UniProtKB-SubCell"/>
</dbReference>
<dbReference type="CDD" id="cd03250">
    <property type="entry name" value="ABCC_MRP_domain1"/>
    <property type="match status" value="1"/>
</dbReference>
<gene>
    <name evidence="6" type="ORF">THASP1DRAFT_20402</name>
</gene>
<evidence type="ECO:0000313" key="7">
    <source>
        <dbReference type="Proteomes" id="UP000271241"/>
    </source>
</evidence>
<reference evidence="7" key="1">
    <citation type="journal article" date="2018" name="Nat. Microbiol.">
        <title>Leveraging single-cell genomics to expand the fungal tree of life.</title>
        <authorList>
            <person name="Ahrendt S.R."/>
            <person name="Quandt C.A."/>
            <person name="Ciobanu D."/>
            <person name="Clum A."/>
            <person name="Salamov A."/>
            <person name="Andreopoulos B."/>
            <person name="Cheng J.F."/>
            <person name="Woyke T."/>
            <person name="Pelin A."/>
            <person name="Henrissat B."/>
            <person name="Reynolds N.K."/>
            <person name="Benny G.L."/>
            <person name="Smith M.E."/>
            <person name="James T.Y."/>
            <person name="Grigoriev I.V."/>
        </authorList>
    </citation>
    <scope>NUCLEOTIDE SEQUENCE [LARGE SCALE GENOMIC DNA]</scope>
    <source>
        <strain evidence="7">RSA 1356</strain>
    </source>
</reference>
<dbReference type="SUPFAM" id="SSF52540">
    <property type="entry name" value="P-loop containing nucleoside triphosphate hydrolases"/>
    <property type="match status" value="1"/>
</dbReference>
<dbReference type="Proteomes" id="UP000271241">
    <property type="component" value="Unassembled WGS sequence"/>
</dbReference>
<proteinExistence type="inferred from homology"/>
<comment type="similarity">
    <text evidence="2">Belongs to the ABC transporter superfamily. ABCC family. Conjugate transporter (TC 3.A.1.208) subfamily.</text>
</comment>
<organism evidence="6 7">
    <name type="scientific">Thamnocephalis sphaerospora</name>
    <dbReference type="NCBI Taxonomy" id="78915"/>
    <lineage>
        <taxon>Eukaryota</taxon>
        <taxon>Fungi</taxon>
        <taxon>Fungi incertae sedis</taxon>
        <taxon>Zoopagomycota</taxon>
        <taxon>Zoopagomycotina</taxon>
        <taxon>Zoopagomycetes</taxon>
        <taxon>Zoopagales</taxon>
        <taxon>Sigmoideomycetaceae</taxon>
        <taxon>Thamnocephalis</taxon>
    </lineage>
</organism>
<dbReference type="Pfam" id="PF00005">
    <property type="entry name" value="ABC_tran"/>
    <property type="match status" value="1"/>
</dbReference>
<dbReference type="GO" id="GO:0005524">
    <property type="term" value="F:ATP binding"/>
    <property type="evidence" value="ECO:0007669"/>
    <property type="project" value="UniProtKB-KW"/>
</dbReference>
<evidence type="ECO:0000313" key="6">
    <source>
        <dbReference type="EMBL" id="RKP05003.1"/>
    </source>
</evidence>
<dbReference type="InterPro" id="IPR017871">
    <property type="entry name" value="ABC_transporter-like_CS"/>
</dbReference>
<keyword evidence="6" id="KW-0378">Hydrolase</keyword>
<dbReference type="Gene3D" id="3.40.50.300">
    <property type="entry name" value="P-loop containing nucleotide triphosphate hydrolases"/>
    <property type="match status" value="1"/>
</dbReference>
<name>A0A4P9XH67_9FUNG</name>
<evidence type="ECO:0000259" key="5">
    <source>
        <dbReference type="Pfam" id="PF00005"/>
    </source>
</evidence>
<feature type="non-terminal residue" evidence="6">
    <location>
        <position position="167"/>
    </location>
</feature>
<dbReference type="PROSITE" id="PS00211">
    <property type="entry name" value="ABC_TRANSPORTER_1"/>
    <property type="match status" value="1"/>
</dbReference>
<dbReference type="GO" id="GO:0016887">
    <property type="term" value="F:ATP hydrolysis activity"/>
    <property type="evidence" value="ECO:0007669"/>
    <property type="project" value="InterPro"/>
</dbReference>
<feature type="domain" description="ABC transporter" evidence="5">
    <location>
        <begin position="14"/>
        <end position="107"/>
    </location>
</feature>
<evidence type="ECO:0000256" key="2">
    <source>
        <dbReference type="ARBA" id="ARBA00009726"/>
    </source>
</evidence>
<dbReference type="STRING" id="78915.A0A4P9XH67"/>
<dbReference type="InterPro" id="IPR050173">
    <property type="entry name" value="ABC_transporter_C-like"/>
</dbReference>